<accession>A0A8J2RRJ0</accession>
<name>A0A8J2RRJ0_9CRUS</name>
<proteinExistence type="predicted"/>
<gene>
    <name evidence="1" type="ORF">DGAL_LOCUS8039</name>
</gene>
<dbReference type="OrthoDB" id="6383275at2759"/>
<dbReference type="EMBL" id="CAKKLH010000168">
    <property type="protein sequence ID" value="CAH0105082.1"/>
    <property type="molecule type" value="Genomic_DNA"/>
</dbReference>
<dbReference type="AlphaFoldDB" id="A0A8J2RRJ0"/>
<sequence length="188" mass="20999">MLMKGSTLLAILSEAGCNAIYWRKTAHITGLKNMLHVLAVLKGATEKRGRRIPEKTGSLPLIVEKNVADGVREIIAKAQKHAHCILSINELEIVGPAKYPNRMDMLDVRLMYYGRSCLNFQFSFGLLKVQHQHLARKFAKLTTGFTGGDIINHSIIMNSLASAFGKYEKNKRLAKKWVKPVEVVVKGN</sequence>
<evidence type="ECO:0000313" key="2">
    <source>
        <dbReference type="Proteomes" id="UP000789390"/>
    </source>
</evidence>
<organism evidence="1 2">
    <name type="scientific">Daphnia galeata</name>
    <dbReference type="NCBI Taxonomy" id="27404"/>
    <lineage>
        <taxon>Eukaryota</taxon>
        <taxon>Metazoa</taxon>
        <taxon>Ecdysozoa</taxon>
        <taxon>Arthropoda</taxon>
        <taxon>Crustacea</taxon>
        <taxon>Branchiopoda</taxon>
        <taxon>Diplostraca</taxon>
        <taxon>Cladocera</taxon>
        <taxon>Anomopoda</taxon>
        <taxon>Daphniidae</taxon>
        <taxon>Daphnia</taxon>
    </lineage>
</organism>
<dbReference type="Proteomes" id="UP000789390">
    <property type="component" value="Unassembled WGS sequence"/>
</dbReference>
<comment type="caution">
    <text evidence="1">The sequence shown here is derived from an EMBL/GenBank/DDBJ whole genome shotgun (WGS) entry which is preliminary data.</text>
</comment>
<protein>
    <submittedName>
        <fullName evidence="1">Uncharacterized protein</fullName>
    </submittedName>
</protein>
<keyword evidence="2" id="KW-1185">Reference proteome</keyword>
<evidence type="ECO:0000313" key="1">
    <source>
        <dbReference type="EMBL" id="CAH0105082.1"/>
    </source>
</evidence>
<reference evidence="1" key="1">
    <citation type="submission" date="2021-11" db="EMBL/GenBank/DDBJ databases">
        <authorList>
            <person name="Schell T."/>
        </authorList>
    </citation>
    <scope>NUCLEOTIDE SEQUENCE</scope>
    <source>
        <strain evidence="1">M5</strain>
    </source>
</reference>